<protein>
    <recommendedName>
        <fullName evidence="5">tRNA_anti-like</fullName>
    </recommendedName>
</protein>
<dbReference type="InterPro" id="IPR024422">
    <property type="entry name" value="Protein_unknown_function_OB"/>
</dbReference>
<sequence>MDMNALKWVGIVLAGLLLLLVLLGALLGGRPGQDGRRAAEGGPARPGEASVGVLPQSELARPAAIKVSAVRLHQDYEANEAAADDIYKSEQLEVTGSVASIEKDPFDNTIVWLRTMDDFIHVQARMGESAAAQAKSLRKGQKVVLSCLGGTRILGSPTIEDCALSL</sequence>
<dbReference type="OrthoDB" id="8666628at2"/>
<dbReference type="EMBL" id="PQWB01000115">
    <property type="protein sequence ID" value="POZ60568.1"/>
    <property type="molecule type" value="Genomic_DNA"/>
</dbReference>
<dbReference type="Pfam" id="PF12869">
    <property type="entry name" value="tRNA_anti-like"/>
    <property type="match status" value="1"/>
</dbReference>
<feature type="compositionally biased region" description="Low complexity" evidence="1">
    <location>
        <begin position="40"/>
        <end position="49"/>
    </location>
</feature>
<evidence type="ECO:0008006" key="5">
    <source>
        <dbReference type="Google" id="ProtNLM"/>
    </source>
</evidence>
<evidence type="ECO:0000313" key="4">
    <source>
        <dbReference type="Proteomes" id="UP000237082"/>
    </source>
</evidence>
<comment type="caution">
    <text evidence="3">The sequence shown here is derived from an EMBL/GenBank/DDBJ whole genome shotgun (WGS) entry which is preliminary data.</text>
</comment>
<keyword evidence="2" id="KW-0472">Membrane</keyword>
<dbReference type="Proteomes" id="UP000237082">
    <property type="component" value="Unassembled WGS sequence"/>
</dbReference>
<name>A0A2S5DC08_9NEIS</name>
<organism evidence="3 4">
    <name type="scientific">Chromobacterium alticapitis</name>
    <dbReference type="NCBI Taxonomy" id="2073169"/>
    <lineage>
        <taxon>Bacteria</taxon>
        <taxon>Pseudomonadati</taxon>
        <taxon>Pseudomonadota</taxon>
        <taxon>Betaproteobacteria</taxon>
        <taxon>Neisseriales</taxon>
        <taxon>Chromobacteriaceae</taxon>
        <taxon>Chromobacterium</taxon>
    </lineage>
</organism>
<accession>A0A2S5DC08</accession>
<evidence type="ECO:0000256" key="2">
    <source>
        <dbReference type="SAM" id="Phobius"/>
    </source>
</evidence>
<keyword evidence="2" id="KW-0812">Transmembrane</keyword>
<proteinExistence type="predicted"/>
<keyword evidence="2" id="KW-1133">Transmembrane helix</keyword>
<feature type="transmembrane region" description="Helical" evidence="2">
    <location>
        <begin position="6"/>
        <end position="27"/>
    </location>
</feature>
<evidence type="ECO:0000313" key="3">
    <source>
        <dbReference type="EMBL" id="POZ60568.1"/>
    </source>
</evidence>
<keyword evidence="4" id="KW-1185">Reference proteome</keyword>
<gene>
    <name evidence="3" type="ORF">C2I19_18135</name>
</gene>
<reference evidence="4" key="1">
    <citation type="submission" date="2018-02" db="EMBL/GenBank/DDBJ databases">
        <authorList>
            <person name="O'Hara-Hanley K."/>
            <person name="Soby S."/>
        </authorList>
    </citation>
    <scope>NUCLEOTIDE SEQUENCE [LARGE SCALE GENOMIC DNA]</scope>
    <source>
        <strain evidence="4">MWU14-2602</strain>
    </source>
</reference>
<feature type="region of interest" description="Disordered" evidence="1">
    <location>
        <begin position="32"/>
        <end position="53"/>
    </location>
</feature>
<dbReference type="AlphaFoldDB" id="A0A2S5DC08"/>
<evidence type="ECO:0000256" key="1">
    <source>
        <dbReference type="SAM" id="MobiDB-lite"/>
    </source>
</evidence>